<evidence type="ECO:0000313" key="3">
    <source>
        <dbReference type="Proteomes" id="UP000642673"/>
    </source>
</evidence>
<dbReference type="EMBL" id="BMVP01000008">
    <property type="protein sequence ID" value="GHB68471.1"/>
    <property type="molecule type" value="Genomic_DNA"/>
</dbReference>
<name>A0ABQ3EWH5_9ACTN</name>
<dbReference type="Proteomes" id="UP000642673">
    <property type="component" value="Unassembled WGS sequence"/>
</dbReference>
<gene>
    <name evidence="2" type="ORF">GCM10010347_43300</name>
</gene>
<evidence type="ECO:0000313" key="2">
    <source>
        <dbReference type="EMBL" id="GHB68471.1"/>
    </source>
</evidence>
<evidence type="ECO:0008006" key="4">
    <source>
        <dbReference type="Google" id="ProtNLM"/>
    </source>
</evidence>
<accession>A0ABQ3EWH5</accession>
<sequence>MIRLTDRVRPLAVLATDPETPGRGRPACAPVSPAADRAHDAPRLHVDHMSDLDDLTIGEAEALALLAADGTDGLVIVQDGRPVGLLPWDDLADALPLRTDESERPGGGIPMTPARCYVCRHCDPPVRRLPRSGRESPVCPEDLRHGPMEREVTWC</sequence>
<protein>
    <recommendedName>
        <fullName evidence="4">CBS domain-containing protein</fullName>
    </recommendedName>
</protein>
<feature type="region of interest" description="Disordered" evidence="1">
    <location>
        <begin position="16"/>
        <end position="39"/>
    </location>
</feature>
<evidence type="ECO:0000256" key="1">
    <source>
        <dbReference type="SAM" id="MobiDB-lite"/>
    </source>
</evidence>
<keyword evidence="3" id="KW-1185">Reference proteome</keyword>
<reference evidence="3" key="1">
    <citation type="journal article" date="2019" name="Int. J. Syst. Evol. Microbiol.">
        <title>The Global Catalogue of Microorganisms (GCM) 10K type strain sequencing project: providing services to taxonomists for standard genome sequencing and annotation.</title>
        <authorList>
            <consortium name="The Broad Institute Genomics Platform"/>
            <consortium name="The Broad Institute Genome Sequencing Center for Infectious Disease"/>
            <person name="Wu L."/>
            <person name="Ma J."/>
        </authorList>
    </citation>
    <scope>NUCLEOTIDE SEQUENCE [LARGE SCALE GENOMIC DNA]</scope>
    <source>
        <strain evidence="3">JCM 4738</strain>
    </source>
</reference>
<organism evidence="2 3">
    <name type="scientific">Streptomyces cirratus</name>
    <dbReference type="NCBI Taxonomy" id="68187"/>
    <lineage>
        <taxon>Bacteria</taxon>
        <taxon>Bacillati</taxon>
        <taxon>Actinomycetota</taxon>
        <taxon>Actinomycetes</taxon>
        <taxon>Kitasatosporales</taxon>
        <taxon>Streptomycetaceae</taxon>
        <taxon>Streptomyces</taxon>
    </lineage>
</organism>
<proteinExistence type="predicted"/>
<dbReference type="RefSeq" id="WP_190185858.1">
    <property type="nucleotide sequence ID" value="NZ_BMVP01000008.1"/>
</dbReference>
<comment type="caution">
    <text evidence="2">The sequence shown here is derived from an EMBL/GenBank/DDBJ whole genome shotgun (WGS) entry which is preliminary data.</text>
</comment>